<protein>
    <submittedName>
        <fullName evidence="4">Fumarylacetoacetate hydrolase domain-containing protein 1</fullName>
    </submittedName>
</protein>
<dbReference type="FunFam" id="3.90.850.10:FF:000003">
    <property type="entry name" value="Fumarylacetoacetate hydrolase domain-containing 1"/>
    <property type="match status" value="1"/>
</dbReference>
<feature type="domain" description="Fumarylacetoacetase-like C-terminal" evidence="3">
    <location>
        <begin position="10"/>
        <end position="194"/>
    </location>
</feature>
<keyword evidence="4" id="KW-0378">Hydrolase</keyword>
<dbReference type="InterPro" id="IPR011234">
    <property type="entry name" value="Fumarylacetoacetase-like_C"/>
</dbReference>
<keyword evidence="5" id="KW-1185">Reference proteome</keyword>
<dbReference type="STRING" id="1344416.A0A139AUQ9"/>
<organism evidence="4 5">
    <name type="scientific">Gonapodya prolifera (strain JEL478)</name>
    <name type="common">Monoblepharis prolifera</name>
    <dbReference type="NCBI Taxonomy" id="1344416"/>
    <lineage>
        <taxon>Eukaryota</taxon>
        <taxon>Fungi</taxon>
        <taxon>Fungi incertae sedis</taxon>
        <taxon>Chytridiomycota</taxon>
        <taxon>Chytridiomycota incertae sedis</taxon>
        <taxon>Monoblepharidomycetes</taxon>
        <taxon>Monoblepharidales</taxon>
        <taxon>Gonapodyaceae</taxon>
        <taxon>Gonapodya</taxon>
    </lineage>
</organism>
<keyword evidence="2" id="KW-0479">Metal-binding</keyword>
<name>A0A139AUQ9_GONPJ</name>
<evidence type="ECO:0000313" key="5">
    <source>
        <dbReference type="Proteomes" id="UP000070544"/>
    </source>
</evidence>
<dbReference type="PANTHER" id="PTHR11820:SF7">
    <property type="entry name" value="ACYLPYRUVASE FAHD1, MITOCHONDRIAL"/>
    <property type="match status" value="1"/>
</dbReference>
<dbReference type="Proteomes" id="UP000070544">
    <property type="component" value="Unassembled WGS sequence"/>
</dbReference>
<dbReference type="EMBL" id="KQ965735">
    <property type="protein sequence ID" value="KXS20462.1"/>
    <property type="molecule type" value="Genomic_DNA"/>
</dbReference>
<dbReference type="PANTHER" id="PTHR11820">
    <property type="entry name" value="ACYLPYRUVASE"/>
    <property type="match status" value="1"/>
</dbReference>
<dbReference type="OrthoDB" id="74910at2759"/>
<reference evidence="4 5" key="1">
    <citation type="journal article" date="2015" name="Genome Biol. Evol.">
        <title>Phylogenomic analyses indicate that early fungi evolved digesting cell walls of algal ancestors of land plants.</title>
        <authorList>
            <person name="Chang Y."/>
            <person name="Wang S."/>
            <person name="Sekimoto S."/>
            <person name="Aerts A.L."/>
            <person name="Choi C."/>
            <person name="Clum A."/>
            <person name="LaButti K.M."/>
            <person name="Lindquist E.A."/>
            <person name="Yee Ngan C."/>
            <person name="Ohm R.A."/>
            <person name="Salamov A.A."/>
            <person name="Grigoriev I.V."/>
            <person name="Spatafora J.W."/>
            <person name="Berbee M.L."/>
        </authorList>
    </citation>
    <scope>NUCLEOTIDE SEQUENCE [LARGE SCALE GENOMIC DNA]</scope>
    <source>
        <strain evidence="4 5">JEL478</strain>
    </source>
</reference>
<dbReference type="GO" id="GO:0005739">
    <property type="term" value="C:mitochondrion"/>
    <property type="evidence" value="ECO:0007669"/>
    <property type="project" value="TreeGrafter"/>
</dbReference>
<gene>
    <name evidence="4" type="ORF">M427DRAFT_52076</name>
</gene>
<proteinExistence type="inferred from homology"/>
<evidence type="ECO:0000256" key="1">
    <source>
        <dbReference type="ARBA" id="ARBA00010211"/>
    </source>
</evidence>
<dbReference type="AlphaFoldDB" id="A0A139AUQ9"/>
<dbReference type="GO" id="GO:0046872">
    <property type="term" value="F:metal ion binding"/>
    <property type="evidence" value="ECO:0007669"/>
    <property type="project" value="UniProtKB-KW"/>
</dbReference>
<evidence type="ECO:0000259" key="3">
    <source>
        <dbReference type="Pfam" id="PF01557"/>
    </source>
</evidence>
<evidence type="ECO:0000256" key="2">
    <source>
        <dbReference type="ARBA" id="ARBA00022723"/>
    </source>
</evidence>
<sequence length="229" mass="24803">MSQFFTRSRKIVAIGRNYADHAKELGNAIPKEPFFFLKPPSSLVASPGTVEIPKDVEVHHEVELAVIIGTGGRDIPASKALDHVAGYAVAFDLTARNVQDEAKRDRLPWTKAKGFDTFAPIGKFIPKEQVNDPSSLRLWCTVDGQVRQQGPTSDMIHPVSALISFASSIVTLQPDDIILTGTPSGVGAVTPGQILKGGLEAPDGQGGWKTLDEIEFECVRRPGDGRYGW</sequence>
<comment type="similarity">
    <text evidence="1">Belongs to the FAH family.</text>
</comment>
<accession>A0A139AUQ9</accession>
<dbReference type="OMA" id="NCRKVIC"/>
<dbReference type="Gene3D" id="3.90.850.10">
    <property type="entry name" value="Fumarylacetoacetase-like, C-terminal domain"/>
    <property type="match status" value="1"/>
</dbReference>
<dbReference type="GO" id="GO:0050163">
    <property type="term" value="F:oxaloacetate tautomerase activity"/>
    <property type="evidence" value="ECO:0007669"/>
    <property type="project" value="EnsemblFungi"/>
</dbReference>
<dbReference type="GO" id="GO:0006107">
    <property type="term" value="P:oxaloacetate metabolic process"/>
    <property type="evidence" value="ECO:0007669"/>
    <property type="project" value="EnsemblFungi"/>
</dbReference>
<dbReference type="Pfam" id="PF01557">
    <property type="entry name" value="FAA_hydrolase"/>
    <property type="match status" value="1"/>
</dbReference>
<dbReference type="GO" id="GO:0018773">
    <property type="term" value="F:acetylpyruvate hydrolase activity"/>
    <property type="evidence" value="ECO:0007669"/>
    <property type="project" value="TreeGrafter"/>
</dbReference>
<dbReference type="InterPro" id="IPR036663">
    <property type="entry name" value="Fumarylacetoacetase_C_sf"/>
</dbReference>
<evidence type="ECO:0000313" key="4">
    <source>
        <dbReference type="EMBL" id="KXS20462.1"/>
    </source>
</evidence>
<dbReference type="SUPFAM" id="SSF56529">
    <property type="entry name" value="FAH"/>
    <property type="match status" value="1"/>
</dbReference>